<organism evidence="1 2">
    <name type="scientific">Mya arenaria</name>
    <name type="common">Soft-shell clam</name>
    <dbReference type="NCBI Taxonomy" id="6604"/>
    <lineage>
        <taxon>Eukaryota</taxon>
        <taxon>Metazoa</taxon>
        <taxon>Spiralia</taxon>
        <taxon>Lophotrochozoa</taxon>
        <taxon>Mollusca</taxon>
        <taxon>Bivalvia</taxon>
        <taxon>Autobranchia</taxon>
        <taxon>Heteroconchia</taxon>
        <taxon>Euheterodonta</taxon>
        <taxon>Imparidentia</taxon>
        <taxon>Neoheterodontei</taxon>
        <taxon>Myida</taxon>
        <taxon>Myoidea</taxon>
        <taxon>Myidae</taxon>
        <taxon>Mya</taxon>
    </lineage>
</organism>
<feature type="non-terminal residue" evidence="1">
    <location>
        <position position="1"/>
    </location>
</feature>
<name>A0ABY7F399_MYAAR</name>
<reference evidence="1" key="1">
    <citation type="submission" date="2022-11" db="EMBL/GenBank/DDBJ databases">
        <title>Centuries of genome instability and evolution in soft-shell clam transmissible cancer (bioRxiv).</title>
        <authorList>
            <person name="Hart S.F.M."/>
            <person name="Yonemitsu M.A."/>
            <person name="Giersch R.M."/>
            <person name="Beal B.F."/>
            <person name="Arriagada G."/>
            <person name="Davis B.W."/>
            <person name="Ostrander E.A."/>
            <person name="Goff S.P."/>
            <person name="Metzger M.J."/>
        </authorList>
    </citation>
    <scope>NUCLEOTIDE SEQUENCE</scope>
    <source>
        <strain evidence="1">MELC-2E11</strain>
        <tissue evidence="1">Siphon/mantle</tissue>
    </source>
</reference>
<evidence type="ECO:0000313" key="1">
    <source>
        <dbReference type="EMBL" id="WAR16620.1"/>
    </source>
</evidence>
<accession>A0ABY7F399</accession>
<gene>
    <name evidence="1" type="ORF">MAR_031214</name>
</gene>
<sequence length="85" mass="9874">ELPKHSMLIGILPICTQSLSQKTQSTTVYFKTVLTWKKRLFRQKTILKLTKMMLLQGKLQTFSRKVEAFIITMLNKLTISNCMLP</sequence>
<keyword evidence="2" id="KW-1185">Reference proteome</keyword>
<protein>
    <submittedName>
        <fullName evidence="1">Uncharacterized protein</fullName>
    </submittedName>
</protein>
<proteinExistence type="predicted"/>
<feature type="non-terminal residue" evidence="1">
    <location>
        <position position="85"/>
    </location>
</feature>
<dbReference type="EMBL" id="CP111021">
    <property type="protein sequence ID" value="WAR16620.1"/>
    <property type="molecule type" value="Genomic_DNA"/>
</dbReference>
<dbReference type="Proteomes" id="UP001164746">
    <property type="component" value="Chromosome 10"/>
</dbReference>
<evidence type="ECO:0000313" key="2">
    <source>
        <dbReference type="Proteomes" id="UP001164746"/>
    </source>
</evidence>